<gene>
    <name evidence="1" type="ORF">GW15_0200055</name>
</gene>
<dbReference type="AlphaFoldDB" id="A0A098Q2X8"/>
<sequence length="126" mass="14041">MTTATNQTRLLALGLFVFLGTFAAIVWYLMRPYGTAYFFPVHFLIGAALPFLIYAVGGTRLWFWMGMGITALVLLWFNLWGHEANGAAPRVLDWSHFAAGVVGLAGAWAVQLIYRNARPPHRPSIE</sequence>
<reference evidence="1 2" key="1">
    <citation type="submission" date="2014-09" db="EMBL/GenBank/DDBJ databases">
        <title>A draft genome sequence for Xanthomonas axonopodis pv. vasculorum NCPPB 900.</title>
        <authorList>
            <person name="Harrison J."/>
            <person name="Studholme D.J."/>
        </authorList>
    </citation>
    <scope>NUCLEOTIDE SEQUENCE [LARGE SCALE GENOMIC DNA]</scope>
    <source>
        <strain evidence="1 2">NCPPB 900</strain>
    </source>
</reference>
<dbReference type="HOGENOM" id="CLU_1980728_0_0_6"/>
<dbReference type="EMBL" id="JPHD02000001">
    <property type="protein sequence ID" value="KGE53729.1"/>
    <property type="molecule type" value="Genomic_DNA"/>
</dbReference>
<dbReference type="RefSeq" id="WP_042820879.1">
    <property type="nucleotide sequence ID" value="NZ_CP053649.1"/>
</dbReference>
<evidence type="ECO:0000313" key="2">
    <source>
        <dbReference type="Proteomes" id="UP000028012"/>
    </source>
</evidence>
<accession>A0A098Q2X8</accession>
<name>A0A098Q2X8_9XANT</name>
<dbReference type="GeneID" id="58005291"/>
<comment type="caution">
    <text evidence="1">The sequence shown here is derived from an EMBL/GenBank/DDBJ whole genome shotgun (WGS) entry which is preliminary data.</text>
</comment>
<organism evidence="1 2">
    <name type="scientific">Xanthomonas axonopodis pv. vasculorum</name>
    <dbReference type="NCBI Taxonomy" id="325777"/>
    <lineage>
        <taxon>Bacteria</taxon>
        <taxon>Pseudomonadati</taxon>
        <taxon>Pseudomonadota</taxon>
        <taxon>Gammaproteobacteria</taxon>
        <taxon>Lysobacterales</taxon>
        <taxon>Lysobacteraceae</taxon>
        <taxon>Xanthomonas</taxon>
    </lineage>
</organism>
<proteinExistence type="predicted"/>
<dbReference type="Proteomes" id="UP000028012">
    <property type="component" value="Unassembled WGS sequence"/>
</dbReference>
<evidence type="ECO:0000313" key="1">
    <source>
        <dbReference type="EMBL" id="KGE53729.1"/>
    </source>
</evidence>
<protein>
    <submittedName>
        <fullName evidence="1">Membrane protein</fullName>
    </submittedName>
</protein>